<reference evidence="2" key="1">
    <citation type="journal article" date="2023" name="Nat. Plants">
        <title>Single-cell RNA sequencing provides a high-resolution roadmap for understanding the multicellular compartmentation of specialized metabolism.</title>
        <authorList>
            <person name="Sun S."/>
            <person name="Shen X."/>
            <person name="Li Y."/>
            <person name="Li Y."/>
            <person name="Wang S."/>
            <person name="Li R."/>
            <person name="Zhang H."/>
            <person name="Shen G."/>
            <person name="Guo B."/>
            <person name="Wei J."/>
            <person name="Xu J."/>
            <person name="St-Pierre B."/>
            <person name="Chen S."/>
            <person name="Sun C."/>
        </authorList>
    </citation>
    <scope>NUCLEOTIDE SEQUENCE [LARGE SCALE GENOMIC DNA]</scope>
</reference>
<keyword evidence="2" id="KW-1185">Reference proteome</keyword>
<proteinExistence type="predicted"/>
<protein>
    <submittedName>
        <fullName evidence="1">Uncharacterized protein</fullName>
    </submittedName>
</protein>
<organism evidence="1 2">
    <name type="scientific">Catharanthus roseus</name>
    <name type="common">Madagascar periwinkle</name>
    <name type="synonym">Vinca rosea</name>
    <dbReference type="NCBI Taxonomy" id="4058"/>
    <lineage>
        <taxon>Eukaryota</taxon>
        <taxon>Viridiplantae</taxon>
        <taxon>Streptophyta</taxon>
        <taxon>Embryophyta</taxon>
        <taxon>Tracheophyta</taxon>
        <taxon>Spermatophyta</taxon>
        <taxon>Magnoliopsida</taxon>
        <taxon>eudicotyledons</taxon>
        <taxon>Gunneridae</taxon>
        <taxon>Pentapetalae</taxon>
        <taxon>asterids</taxon>
        <taxon>lamiids</taxon>
        <taxon>Gentianales</taxon>
        <taxon>Apocynaceae</taxon>
        <taxon>Rauvolfioideae</taxon>
        <taxon>Vinceae</taxon>
        <taxon>Catharanthinae</taxon>
        <taxon>Catharanthus</taxon>
    </lineage>
</organism>
<evidence type="ECO:0000313" key="2">
    <source>
        <dbReference type="Proteomes" id="UP001060085"/>
    </source>
</evidence>
<gene>
    <name evidence="1" type="ORF">M9H77_08821</name>
</gene>
<name>A0ACC0BZ18_CATRO</name>
<sequence>MLFPNLISCICFVKLLNFFIFQRKDGSPGKNDRSYRHQGRGGDVFHDIIKIRPHEFSKMTPRYNVSLSLKYFNIIYHVDINGPNSLVTWILEYEKLKEDSPHPGTLLNYLLHIWFRTLKLTTLDPLLKIIIKRSDVQNNSNQHFLLDICEMKILKEGKPCHQATISLTHALLSNMVF</sequence>
<dbReference type="EMBL" id="CM044702">
    <property type="protein sequence ID" value="KAI5677871.1"/>
    <property type="molecule type" value="Genomic_DNA"/>
</dbReference>
<comment type="caution">
    <text evidence="1">The sequence shown here is derived from an EMBL/GenBank/DDBJ whole genome shotgun (WGS) entry which is preliminary data.</text>
</comment>
<accession>A0ACC0BZ18</accession>
<evidence type="ECO:0000313" key="1">
    <source>
        <dbReference type="EMBL" id="KAI5677871.1"/>
    </source>
</evidence>
<dbReference type="Proteomes" id="UP001060085">
    <property type="component" value="Linkage Group LG02"/>
</dbReference>